<dbReference type="RefSeq" id="WP_015192704.1">
    <property type="nucleotide sequence ID" value="NC_019748.1"/>
</dbReference>
<sequence>MGEPLNIVVNNQVGCYKPNSPTTTIEAIKTASKDTPIIIDFDETLLLRNSTAEYLNSLQPRLIGALLLRIFNYFQPWNWLPSSIRGKDSRDWFLIIGTTLLLPWTLLLWQKKAKQLAKDFSNNEIISALNQNNQADVVVATLGFNLIVIPILKHIPINYSQIVTCRFWRGAIDRHKGKLQMVIDALGVEAVESSLVVTDSSDDIPLLAKVAQPYYVIWSQAKYTVPMNDLYLPFFYLEKVKRPGQKYLFKAILGEDLWIIWLSYSWLSSQRLIHALSMLLLLISFWCIYEVGYWENDLVAEKYEEKPVLSESYYNYQQISNVWQPWLWSFCFAVFGIIFLVASQNNFVTANLSLENGKILALPLIKWISFLAVVRGYFWIYNYVNKRTRIWLYLPLQIYRYFGYLLITPINLVGTILLVTQVLTRYMPYALYRYGGGKMENWSQLPKRLFCFLIFVFILSALTVGSGDISLLLNQQSLAILLWCFLQAGYRMWQEIRQIKPIYSDGTNQVTES</sequence>
<evidence type="ECO:0000313" key="3">
    <source>
        <dbReference type="Proteomes" id="UP000010473"/>
    </source>
</evidence>
<keyword evidence="1" id="KW-0472">Membrane</keyword>
<organism evidence="2 3">
    <name type="scientific">Stanieria cyanosphaera (strain ATCC 29371 / PCC 7437)</name>
    <dbReference type="NCBI Taxonomy" id="111780"/>
    <lineage>
        <taxon>Bacteria</taxon>
        <taxon>Bacillati</taxon>
        <taxon>Cyanobacteriota</taxon>
        <taxon>Cyanophyceae</taxon>
        <taxon>Pleurocapsales</taxon>
        <taxon>Dermocarpellaceae</taxon>
        <taxon>Stanieria</taxon>
    </lineage>
</organism>
<gene>
    <name evidence="2" type="ordered locus">Sta7437_1465</name>
</gene>
<dbReference type="EMBL" id="CP003653">
    <property type="protein sequence ID" value="AFZ35032.1"/>
    <property type="molecule type" value="Genomic_DNA"/>
</dbReference>
<keyword evidence="1" id="KW-0812">Transmembrane</keyword>
<keyword evidence="3" id="KW-1185">Reference proteome</keyword>
<accession>K9XTP0</accession>
<dbReference type="STRING" id="111780.Sta7437_1465"/>
<dbReference type="AlphaFoldDB" id="K9XTP0"/>
<reference evidence="3" key="1">
    <citation type="journal article" date="2013" name="Proc. Natl. Acad. Sci. U.S.A.">
        <title>Improving the coverage of the cyanobacterial phylum using diversity-driven genome sequencing.</title>
        <authorList>
            <person name="Shih P.M."/>
            <person name="Wu D."/>
            <person name="Latifi A."/>
            <person name="Axen S.D."/>
            <person name="Fewer D.P."/>
            <person name="Talla E."/>
            <person name="Calteau A."/>
            <person name="Cai F."/>
            <person name="Tandeau de Marsac N."/>
            <person name="Rippka R."/>
            <person name="Herdman M."/>
            <person name="Sivonen K."/>
            <person name="Coursin T."/>
            <person name="Laurent T."/>
            <person name="Goodwin L."/>
            <person name="Nolan M."/>
            <person name="Davenport K.W."/>
            <person name="Han C.S."/>
            <person name="Rubin E.M."/>
            <person name="Eisen J.A."/>
            <person name="Woyke T."/>
            <person name="Gugger M."/>
            <person name="Kerfeld C.A."/>
        </authorList>
    </citation>
    <scope>NUCLEOTIDE SEQUENCE [LARGE SCALE GENOMIC DNA]</scope>
    <source>
        <strain evidence="3">ATCC 29371 / PCC 7437</strain>
    </source>
</reference>
<feature type="transmembrane region" description="Helical" evidence="1">
    <location>
        <begin position="445"/>
        <end position="465"/>
    </location>
</feature>
<dbReference type="PATRIC" id="fig|111780.3.peg.1526"/>
<protein>
    <submittedName>
        <fullName evidence="2">Uncharacterized protein</fullName>
    </submittedName>
</protein>
<feature type="transmembrane region" description="Helical" evidence="1">
    <location>
        <begin position="359"/>
        <end position="381"/>
    </location>
</feature>
<dbReference type="eggNOG" id="COG0560">
    <property type="taxonomic scope" value="Bacteria"/>
</dbReference>
<dbReference type="Proteomes" id="UP000010473">
    <property type="component" value="Chromosome"/>
</dbReference>
<keyword evidence="1" id="KW-1133">Transmembrane helix</keyword>
<feature type="transmembrane region" description="Helical" evidence="1">
    <location>
        <begin position="401"/>
        <end position="424"/>
    </location>
</feature>
<feature type="transmembrane region" description="Helical" evidence="1">
    <location>
        <begin position="272"/>
        <end position="294"/>
    </location>
</feature>
<evidence type="ECO:0000313" key="2">
    <source>
        <dbReference type="EMBL" id="AFZ35032.1"/>
    </source>
</evidence>
<evidence type="ECO:0000256" key="1">
    <source>
        <dbReference type="SAM" id="Phobius"/>
    </source>
</evidence>
<name>K9XTP0_STAC7</name>
<dbReference type="InterPro" id="IPR036412">
    <property type="entry name" value="HAD-like_sf"/>
</dbReference>
<dbReference type="KEGG" id="scs:Sta7437_1465"/>
<proteinExistence type="predicted"/>
<dbReference type="HOGENOM" id="CLU_530915_0_0_3"/>
<feature type="transmembrane region" description="Helical" evidence="1">
    <location>
        <begin position="326"/>
        <end position="347"/>
    </location>
</feature>
<dbReference type="SUPFAM" id="SSF56784">
    <property type="entry name" value="HAD-like"/>
    <property type="match status" value="1"/>
</dbReference>